<organism evidence="2 3">
    <name type="scientific">Epilithonimonas xixisoli</name>
    <dbReference type="NCBI Taxonomy" id="1476462"/>
    <lineage>
        <taxon>Bacteria</taxon>
        <taxon>Pseudomonadati</taxon>
        <taxon>Bacteroidota</taxon>
        <taxon>Flavobacteriia</taxon>
        <taxon>Flavobacteriales</taxon>
        <taxon>Weeksellaceae</taxon>
        <taxon>Chryseobacterium group</taxon>
        <taxon>Epilithonimonas</taxon>
    </lineage>
</organism>
<dbReference type="Pfam" id="PF24243">
    <property type="entry name" value="Phage_tail_C"/>
    <property type="match status" value="1"/>
</dbReference>
<accession>A0A4R8I9R7</accession>
<evidence type="ECO:0000313" key="3">
    <source>
        <dbReference type="Proteomes" id="UP000295313"/>
    </source>
</evidence>
<dbReference type="AlphaFoldDB" id="A0A4R8I9R7"/>
<keyword evidence="3" id="KW-1185">Reference proteome</keyword>
<dbReference type="EMBL" id="SOEO01000002">
    <property type="protein sequence ID" value="TDX84001.1"/>
    <property type="molecule type" value="Genomic_DNA"/>
</dbReference>
<reference evidence="2 3" key="1">
    <citation type="submission" date="2019-03" db="EMBL/GenBank/DDBJ databases">
        <title>Genomic Encyclopedia of Type Strains, Phase III (KMG-III): the genomes of soil and plant-associated and newly described type strains.</title>
        <authorList>
            <person name="Whitman W."/>
        </authorList>
    </citation>
    <scope>NUCLEOTIDE SEQUENCE [LARGE SCALE GENOMIC DNA]</scope>
    <source>
        <strain evidence="2 3">CGMCC 1.12802</strain>
    </source>
</reference>
<proteinExistence type="predicted"/>
<feature type="domain" description="Minor tail protein gp31 C-terminal" evidence="1">
    <location>
        <begin position="350"/>
        <end position="374"/>
    </location>
</feature>
<evidence type="ECO:0000259" key="1">
    <source>
        <dbReference type="Pfam" id="PF24243"/>
    </source>
</evidence>
<dbReference type="RefSeq" id="WP_246022165.1">
    <property type="nucleotide sequence ID" value="NZ_SOEO01000002.1"/>
</dbReference>
<protein>
    <submittedName>
        <fullName evidence="2">Head fiber protein</fullName>
    </submittedName>
</protein>
<dbReference type="Proteomes" id="UP000295313">
    <property type="component" value="Unassembled WGS sequence"/>
</dbReference>
<evidence type="ECO:0000313" key="2">
    <source>
        <dbReference type="EMBL" id="TDX84001.1"/>
    </source>
</evidence>
<name>A0A4R8I9R7_9FLAO</name>
<sequence length="377" mass="41705">MSCNKKNITRLIQDGYRSPILKFNSDISVDTFTLNIYQEFGRVLMMGKDGIFAPDGSIYFSEFELPTSEYYYEIIRIHNGKPKLILSGEYNVTKKASECSCESSDVVNFTIKDGDEVFNFAYSETVIIGGDGGFMTDLQIKTAYERNSNTNAYTDDEKAKLAGLENYDDSQILGELAEKVDKIDGFGLSETNFSQAEKDKLAGIKSNLFKGKFPSVSALNLIIGESGAYAYVGIEGENDKSYIWDDDDNIWVQNSSEGTAETPSSVKSKYESNPDTNAFTDALKIKLENLFNYNDTLLWNAVTNKVDKESGKGLSANDFTNTLKTKLDGISANANNYTLPQATATTLGGLKIWSGTQNAYDAIATKDATVFYFIEKV</sequence>
<comment type="caution">
    <text evidence="2">The sequence shown here is derived from an EMBL/GenBank/DDBJ whole genome shotgun (WGS) entry which is preliminary data.</text>
</comment>
<dbReference type="InterPro" id="IPR056923">
    <property type="entry name" value="Minor_tail_gp31_C"/>
</dbReference>
<gene>
    <name evidence="2" type="ORF">B0I22_1589</name>
</gene>